<dbReference type="OrthoDB" id="2233635at2"/>
<keyword evidence="6 7" id="KW-0131">Cell cycle</keyword>
<comment type="subcellular location">
    <subcellularLocation>
        <location evidence="7">Cell membrane</location>
        <topology evidence="7">Single-pass type II membrane protein</topology>
    </subcellularLocation>
    <text evidence="7">Localizes to the division septum where it forms a ring structure.</text>
</comment>
<reference evidence="10 11" key="1">
    <citation type="submission" date="2017-06" db="EMBL/GenBank/DDBJ databases">
        <authorList>
            <consortium name="Pathogen Informatics"/>
        </authorList>
    </citation>
    <scope>NUCLEOTIDE SEQUENCE [LARGE SCALE GENOMIC DNA]</scope>
    <source>
        <strain evidence="10 11">NCTC11291</strain>
    </source>
</reference>
<feature type="coiled-coil region" evidence="9">
    <location>
        <begin position="57"/>
        <end position="84"/>
    </location>
</feature>
<dbReference type="InterPro" id="IPR007060">
    <property type="entry name" value="FtsL/DivIC"/>
</dbReference>
<keyword evidence="2 7" id="KW-0132">Cell division</keyword>
<evidence type="ECO:0000256" key="9">
    <source>
        <dbReference type="SAM" id="Coils"/>
    </source>
</evidence>
<protein>
    <recommendedName>
        <fullName evidence="7 8">Cell division protein FtsL</fullName>
    </recommendedName>
</protein>
<dbReference type="RefSeq" id="WP_095121817.1">
    <property type="nucleotide sequence ID" value="NZ_LT906454.1"/>
</dbReference>
<evidence type="ECO:0000256" key="1">
    <source>
        <dbReference type="ARBA" id="ARBA00022475"/>
    </source>
</evidence>
<evidence type="ECO:0000256" key="4">
    <source>
        <dbReference type="ARBA" id="ARBA00022989"/>
    </source>
</evidence>
<dbReference type="HAMAP" id="MF_00910">
    <property type="entry name" value="FtsL"/>
    <property type="match status" value="1"/>
</dbReference>
<keyword evidence="9" id="KW-0175">Coiled coil</keyword>
<proteinExistence type="inferred from homology"/>
<dbReference type="EMBL" id="LT906454">
    <property type="protein sequence ID" value="SNV35273.1"/>
    <property type="molecule type" value="Genomic_DNA"/>
</dbReference>
<dbReference type="AlphaFoldDB" id="A0A239WMX8"/>
<dbReference type="NCBIfam" id="TIGR02209">
    <property type="entry name" value="ftsL_broad"/>
    <property type="match status" value="1"/>
</dbReference>
<evidence type="ECO:0000313" key="11">
    <source>
        <dbReference type="Proteomes" id="UP000215144"/>
    </source>
</evidence>
<comment type="function">
    <text evidence="7">Essential cell division protein.</text>
</comment>
<keyword evidence="3 7" id="KW-0812">Transmembrane</keyword>
<evidence type="ECO:0000256" key="7">
    <source>
        <dbReference type="HAMAP-Rule" id="MF_00910"/>
    </source>
</evidence>
<evidence type="ECO:0000256" key="8">
    <source>
        <dbReference type="NCBIfam" id="TIGR02209"/>
    </source>
</evidence>
<keyword evidence="4 7" id="KW-1133">Transmembrane helix</keyword>
<evidence type="ECO:0000256" key="3">
    <source>
        <dbReference type="ARBA" id="ARBA00022692"/>
    </source>
</evidence>
<keyword evidence="5 7" id="KW-0472">Membrane</keyword>
<evidence type="ECO:0000256" key="6">
    <source>
        <dbReference type="ARBA" id="ARBA00023306"/>
    </source>
</evidence>
<evidence type="ECO:0000256" key="2">
    <source>
        <dbReference type="ARBA" id="ARBA00022618"/>
    </source>
</evidence>
<dbReference type="Pfam" id="PF04977">
    <property type="entry name" value="DivIC"/>
    <property type="match status" value="1"/>
</dbReference>
<keyword evidence="1 7" id="KW-1003">Cell membrane</keyword>
<dbReference type="GO" id="GO:0005886">
    <property type="term" value="C:plasma membrane"/>
    <property type="evidence" value="ECO:0007669"/>
    <property type="project" value="UniProtKB-SubCell"/>
</dbReference>
<name>A0A239WMX8_STRAI</name>
<dbReference type="Proteomes" id="UP000215144">
    <property type="component" value="Chromosome 1"/>
</dbReference>
<dbReference type="GO" id="GO:0043093">
    <property type="term" value="P:FtsZ-dependent cytokinesis"/>
    <property type="evidence" value="ECO:0007669"/>
    <property type="project" value="UniProtKB-UniRule"/>
</dbReference>
<comment type="similarity">
    <text evidence="7">Belongs to the FtsL family.</text>
</comment>
<organism evidence="10 11">
    <name type="scientific">Streptococcus acidominimus</name>
    <dbReference type="NCBI Taxonomy" id="1326"/>
    <lineage>
        <taxon>Bacteria</taxon>
        <taxon>Bacillati</taxon>
        <taxon>Bacillota</taxon>
        <taxon>Bacilli</taxon>
        <taxon>Lactobacillales</taxon>
        <taxon>Streptococcaceae</taxon>
        <taxon>Streptococcus</taxon>
    </lineage>
</organism>
<feature type="transmembrane region" description="Helical" evidence="7">
    <location>
        <begin position="27"/>
        <end position="46"/>
    </location>
</feature>
<accession>A0A239WMX8</accession>
<dbReference type="KEGG" id="saco:SAME_00461"/>
<evidence type="ECO:0000256" key="5">
    <source>
        <dbReference type="ARBA" id="ARBA00023136"/>
    </source>
</evidence>
<evidence type="ECO:0000313" key="10">
    <source>
        <dbReference type="EMBL" id="SNV35273.1"/>
    </source>
</evidence>
<sequence>MPNESKREVLTQALQKRIRTFTRIEKAFYGAIVITAIFMAISIIYLQSRNMQVQQEIIRLNSDISGAQTDLNDAKQEVNELSRYERIAKIAKDAGLSIQNDNIQNVE</sequence>
<dbReference type="InterPro" id="IPR011922">
    <property type="entry name" value="Cell_div_FtsL"/>
</dbReference>
<dbReference type="GO" id="GO:0032153">
    <property type="term" value="C:cell division site"/>
    <property type="evidence" value="ECO:0007669"/>
    <property type="project" value="UniProtKB-UniRule"/>
</dbReference>
<gene>
    <name evidence="7" type="primary">ftsL</name>
    <name evidence="10" type="ORF">SAMEA4504048_00461</name>
</gene>